<evidence type="ECO:0000256" key="3">
    <source>
        <dbReference type="ARBA" id="ARBA00023034"/>
    </source>
</evidence>
<evidence type="ECO:0000256" key="6">
    <source>
        <dbReference type="SAM" id="MobiDB-lite"/>
    </source>
</evidence>
<keyword evidence="10" id="KW-1185">Reference proteome</keyword>
<feature type="domain" description="Conserved oligomeric Golgi complex subunit 5 N-terminal" evidence="7">
    <location>
        <begin position="74"/>
        <end position="170"/>
    </location>
</feature>
<dbReference type="AlphaFoldDB" id="A0AAD5Q7R2"/>
<sequence>MEAVVKQLRNDAQLGVFLSPDCSVSAIASEVVAKDSAASKKSSKGETEPLQRGRGVSFSGAGAGDVASHSERFIQRIDQAVHQIDRVITEHISEHHMSLLDQVGSVDALQEDVASIQASVEHVKRAVDDLESKVRSQHDRLQRDIHKHRNVEACGDLVRRLLRFHQLHERVTESSVTLVNGASHAPSSHRSHEMSSTAMAIREIESLLSDPQFEELSIVRDALPAIRRTSGALRKDVRNQLKDGVQRLSQADAAEALKILFYLGSLSDAVQSTVNEIIQGVERKCGAVIAEDMLLSRGGPNGSEVTVQKADVWKAVQDVFECIRAHALQVWNLQRVLAKMVDTGTGRNYLEMVIENDEPTLFATFWEVSCAILRELFSSTLSFHAAVKTVLIASYPRMREEATRMLNELHAATQRRDFDVASDATLTERQRDGLRAVAASAVERNQLLDSMAPLADAFMERSFRRISNPIQMMFPQSSNFHTSPPSRSDMQTLARTFFGELEQVGSDPVLIDRMILQVHKAVELFCVNAKKIMNTGQAATAVTASFGRSAGQAHNVALLSALHQMDEMVGEIAGRLAMLASQQSASTRSGAQQSIKAVSERELTPCREQIQALEHFILGQYLRALAQLAERIFAKMHEESFADRARDNRPNSATPPGSTSSASSAGSKYMTEFTAAFGVLVEDHIRRLPATPLVSNCVSAFVSRLVSVFIRHASLLRPLEENGKLRLANDMAQLELRLESVLPLRTLGACYDELRAFRHMIFLDSASTVRDAVIDKIRPSNVWHHLISRAPLELQHPHQMKRMTASKYIEWLDTAACFQDAESARAVVEKLPLGYPCLQDSRLSVAAEKEAWKEITKCLEAYVQRASAVPGAELDPVYELLQESGAILLAGYELNATK</sequence>
<dbReference type="PANTHER" id="PTHR13228:SF3">
    <property type="entry name" value="CONSERVED OLIGOMERIC GOLGI COMPLEX SUBUNIT 5"/>
    <property type="match status" value="1"/>
</dbReference>
<comment type="subcellular location">
    <subcellularLocation>
        <location evidence="1">Golgi apparatus membrane</location>
        <topology evidence="1">Peripheral membrane protein</topology>
    </subcellularLocation>
</comment>
<gene>
    <name evidence="9" type="ORF">P43SY_002428</name>
</gene>
<dbReference type="InterPro" id="IPR048485">
    <property type="entry name" value="COG5_helical"/>
</dbReference>
<dbReference type="GO" id="GO:0017119">
    <property type="term" value="C:Golgi transport complex"/>
    <property type="evidence" value="ECO:0007669"/>
    <property type="project" value="InterPro"/>
</dbReference>
<feature type="domain" description="Conserved oligomeric Golgi complex subunit 5 helical" evidence="8">
    <location>
        <begin position="214"/>
        <end position="408"/>
    </location>
</feature>
<dbReference type="InterPro" id="IPR019465">
    <property type="entry name" value="Cog5"/>
</dbReference>
<dbReference type="Proteomes" id="UP001209570">
    <property type="component" value="Unassembled WGS sequence"/>
</dbReference>
<keyword evidence="5" id="KW-0175">Coiled coil</keyword>
<feature type="region of interest" description="Disordered" evidence="6">
    <location>
        <begin position="643"/>
        <end position="665"/>
    </location>
</feature>
<keyword evidence="3" id="KW-0333">Golgi apparatus</keyword>
<feature type="coiled-coil region" evidence="5">
    <location>
        <begin position="106"/>
        <end position="133"/>
    </location>
</feature>
<evidence type="ECO:0000259" key="8">
    <source>
        <dbReference type="Pfam" id="PF20649"/>
    </source>
</evidence>
<dbReference type="GO" id="GO:0000139">
    <property type="term" value="C:Golgi membrane"/>
    <property type="evidence" value="ECO:0007669"/>
    <property type="project" value="UniProtKB-SubCell"/>
</dbReference>
<dbReference type="InterPro" id="IPR049176">
    <property type="entry name" value="COG5_N"/>
</dbReference>
<proteinExistence type="predicted"/>
<dbReference type="GO" id="GO:0006891">
    <property type="term" value="P:intra-Golgi vesicle-mediated transport"/>
    <property type="evidence" value="ECO:0007669"/>
    <property type="project" value="InterPro"/>
</dbReference>
<dbReference type="Pfam" id="PF20649">
    <property type="entry name" value="COG5_C"/>
    <property type="match status" value="1"/>
</dbReference>
<evidence type="ECO:0000313" key="10">
    <source>
        <dbReference type="Proteomes" id="UP001209570"/>
    </source>
</evidence>
<reference evidence="9" key="1">
    <citation type="submission" date="2021-12" db="EMBL/GenBank/DDBJ databases">
        <title>Prjna785345.</title>
        <authorList>
            <person name="Rujirawat T."/>
            <person name="Krajaejun T."/>
        </authorList>
    </citation>
    <scope>NUCLEOTIDE SEQUENCE</scope>
    <source>
        <strain evidence="9">Pi057C3</strain>
    </source>
</reference>
<evidence type="ECO:0000256" key="5">
    <source>
        <dbReference type="SAM" id="Coils"/>
    </source>
</evidence>
<dbReference type="EMBL" id="JAKCXM010000361">
    <property type="protein sequence ID" value="KAJ0395144.1"/>
    <property type="molecule type" value="Genomic_DNA"/>
</dbReference>
<protein>
    <recommendedName>
        <fullName evidence="2">Conserved oligomeric Golgi complex subunit 5</fullName>
    </recommendedName>
</protein>
<comment type="caution">
    <text evidence="9">The sequence shown here is derived from an EMBL/GenBank/DDBJ whole genome shotgun (WGS) entry which is preliminary data.</text>
</comment>
<accession>A0AAD5Q7R2</accession>
<dbReference type="PANTHER" id="PTHR13228">
    <property type="entry name" value="CONSERVED OLIGOMERIC GOLGI COMPLEX COMPONENT 5"/>
    <property type="match status" value="1"/>
</dbReference>
<evidence type="ECO:0000313" key="9">
    <source>
        <dbReference type="EMBL" id="KAJ0395144.1"/>
    </source>
</evidence>
<organism evidence="9 10">
    <name type="scientific">Pythium insidiosum</name>
    <name type="common">Pythiosis disease agent</name>
    <dbReference type="NCBI Taxonomy" id="114742"/>
    <lineage>
        <taxon>Eukaryota</taxon>
        <taxon>Sar</taxon>
        <taxon>Stramenopiles</taxon>
        <taxon>Oomycota</taxon>
        <taxon>Peronosporomycetes</taxon>
        <taxon>Pythiales</taxon>
        <taxon>Pythiaceae</taxon>
        <taxon>Pythium</taxon>
    </lineage>
</organism>
<keyword evidence="4" id="KW-0472">Membrane</keyword>
<evidence type="ECO:0000259" key="7">
    <source>
        <dbReference type="Pfam" id="PF10392"/>
    </source>
</evidence>
<evidence type="ECO:0000256" key="2">
    <source>
        <dbReference type="ARBA" id="ARBA00020974"/>
    </source>
</evidence>
<dbReference type="Pfam" id="PF10392">
    <property type="entry name" value="COG5_N"/>
    <property type="match status" value="1"/>
</dbReference>
<feature type="compositionally biased region" description="Low complexity" evidence="6">
    <location>
        <begin position="652"/>
        <end position="665"/>
    </location>
</feature>
<feature type="region of interest" description="Disordered" evidence="6">
    <location>
        <begin position="35"/>
        <end position="63"/>
    </location>
</feature>
<evidence type="ECO:0000256" key="1">
    <source>
        <dbReference type="ARBA" id="ARBA00004395"/>
    </source>
</evidence>
<name>A0AAD5Q7R2_PYTIN</name>
<evidence type="ECO:0000256" key="4">
    <source>
        <dbReference type="ARBA" id="ARBA00023136"/>
    </source>
</evidence>